<comment type="caution">
    <text evidence="2">The sequence shown here is derived from an EMBL/GenBank/DDBJ whole genome shotgun (WGS) entry which is preliminary data.</text>
</comment>
<evidence type="ECO:0000313" key="2">
    <source>
        <dbReference type="EMBL" id="MBR8670884.1"/>
    </source>
</evidence>
<dbReference type="InterPro" id="IPR013324">
    <property type="entry name" value="RNA_pol_sigma_r3/r4-like"/>
</dbReference>
<name>A0A941GE18_NIACI</name>
<proteinExistence type="predicted"/>
<dbReference type="GO" id="GO:0016987">
    <property type="term" value="F:sigma factor activity"/>
    <property type="evidence" value="ECO:0007669"/>
    <property type="project" value="InterPro"/>
</dbReference>
<dbReference type="Pfam" id="PF08281">
    <property type="entry name" value="Sigma70_r4_2"/>
    <property type="match status" value="1"/>
</dbReference>
<dbReference type="InterPro" id="IPR013249">
    <property type="entry name" value="RNA_pol_sigma70_r4_t2"/>
</dbReference>
<accession>A0A941GE18</accession>
<dbReference type="RefSeq" id="WP_212119844.1">
    <property type="nucleotide sequence ID" value="NZ_JAGTPX020000017.1"/>
</dbReference>
<dbReference type="AlphaFoldDB" id="A0A941GE18"/>
<feature type="domain" description="RNA polymerase sigma factor 70 region 4 type 2" evidence="1">
    <location>
        <begin position="86"/>
        <end position="129"/>
    </location>
</feature>
<evidence type="ECO:0000259" key="1">
    <source>
        <dbReference type="Pfam" id="PF08281"/>
    </source>
</evidence>
<dbReference type="SUPFAM" id="SSF88659">
    <property type="entry name" value="Sigma3 and sigma4 domains of RNA polymerase sigma factors"/>
    <property type="match status" value="1"/>
</dbReference>
<organism evidence="2">
    <name type="scientific">Niallia circulans</name>
    <name type="common">Bacillus circulans</name>
    <dbReference type="NCBI Taxonomy" id="1397"/>
    <lineage>
        <taxon>Bacteria</taxon>
        <taxon>Bacillati</taxon>
        <taxon>Bacillota</taxon>
        <taxon>Bacilli</taxon>
        <taxon>Bacillales</taxon>
        <taxon>Bacillaceae</taxon>
        <taxon>Niallia</taxon>
    </lineage>
</organism>
<sequence>MKIRRKHLSKRNNLNADIEEWYLLGFLLTGDKVLTDRLITRTVNQVKDKFISIRLDHFVLKPLIKEYTKYYRNHDIIYQPIDASPLLNRLGLLNEQARIAFLLKYYYDYSYEKIANHLGISERKAKTVIYDGLTIWTNNGKFVSVNNIDGVLKKEILLIKSKWIENVTPDNRNQVLVMGTKGRHKLPCLLLILLILVAGGSINQETLSKTRVSLGPDIYKYFKEGGVLQINQDIKDKGFGDIYTIPDSETKTIEVYFPTPERLGEKEEVAALIESYLENRDLEYQLEFQVLDQLEVELTDEQKDANKVMEMEQEIFELVSENPYYYMQRGTSEQSGESTEILLSEEISVEEEEILKEEIENIIHKHNLEWNFSFGKVSADVVDMERAKWDIYLAIIEAFFFGENKYKLYDVYSEYINGVMEFNVYTELSLTTEKDADETEEIIKELRRSLQFFLEHEDIQDLMNNVPYVIKIHGENREEI</sequence>
<dbReference type="InterPro" id="IPR036388">
    <property type="entry name" value="WH-like_DNA-bd_sf"/>
</dbReference>
<gene>
    <name evidence="2" type="ORF">KD144_15190</name>
</gene>
<reference evidence="2" key="1">
    <citation type="submission" date="2021-04" db="EMBL/GenBank/DDBJ databases">
        <title>Genomic analysis of electroactive and textile dye degrading Bacillus circulans strain: DC10 isolated from constructed wetland-microbial fuel cells treating textile dye wastewaters.</title>
        <authorList>
            <person name="Patel D.U."/>
            <person name="Desai C.R."/>
        </authorList>
    </citation>
    <scope>NUCLEOTIDE SEQUENCE</scope>
    <source>
        <strain evidence="2">DC10</strain>
    </source>
</reference>
<dbReference type="Gene3D" id="1.10.10.10">
    <property type="entry name" value="Winged helix-like DNA-binding domain superfamily/Winged helix DNA-binding domain"/>
    <property type="match status" value="1"/>
</dbReference>
<dbReference type="GO" id="GO:0003677">
    <property type="term" value="F:DNA binding"/>
    <property type="evidence" value="ECO:0007669"/>
    <property type="project" value="InterPro"/>
</dbReference>
<protein>
    <recommendedName>
        <fullName evidence="1">RNA polymerase sigma factor 70 region 4 type 2 domain-containing protein</fullName>
    </recommendedName>
</protein>
<dbReference type="GO" id="GO:0006352">
    <property type="term" value="P:DNA-templated transcription initiation"/>
    <property type="evidence" value="ECO:0007669"/>
    <property type="project" value="InterPro"/>
</dbReference>
<dbReference type="EMBL" id="JAGTPX010000016">
    <property type="protein sequence ID" value="MBR8670884.1"/>
    <property type="molecule type" value="Genomic_DNA"/>
</dbReference>